<protein>
    <recommendedName>
        <fullName evidence="3">UBX domain-containing protein 1</fullName>
    </recommendedName>
</protein>
<dbReference type="GO" id="GO:0051117">
    <property type="term" value="F:ATPase binding"/>
    <property type="evidence" value="ECO:0007669"/>
    <property type="project" value="InterPro"/>
</dbReference>
<evidence type="ECO:0000313" key="2">
    <source>
        <dbReference type="Proteomes" id="UP000824469"/>
    </source>
</evidence>
<dbReference type="SUPFAM" id="SSF54236">
    <property type="entry name" value="Ubiquitin-like"/>
    <property type="match status" value="1"/>
</dbReference>
<keyword evidence="2" id="KW-1185">Reference proteome</keyword>
<dbReference type="InterPro" id="IPR044232">
    <property type="entry name" value="PUX1"/>
</dbReference>
<dbReference type="PANTHER" id="PTHR47557">
    <property type="entry name" value="PLANT UBX DOMAIN-CONTAINING PROTEIN 1"/>
    <property type="match status" value="1"/>
</dbReference>
<feature type="non-terminal residue" evidence="1">
    <location>
        <position position="88"/>
    </location>
</feature>
<dbReference type="AlphaFoldDB" id="A0AA38KTP1"/>
<reference evidence="1 2" key="1">
    <citation type="journal article" date="2021" name="Nat. Plants">
        <title>The Taxus genome provides insights into paclitaxel biosynthesis.</title>
        <authorList>
            <person name="Xiong X."/>
            <person name="Gou J."/>
            <person name="Liao Q."/>
            <person name="Li Y."/>
            <person name="Zhou Q."/>
            <person name="Bi G."/>
            <person name="Li C."/>
            <person name="Du R."/>
            <person name="Wang X."/>
            <person name="Sun T."/>
            <person name="Guo L."/>
            <person name="Liang H."/>
            <person name="Lu P."/>
            <person name="Wu Y."/>
            <person name="Zhang Z."/>
            <person name="Ro D.K."/>
            <person name="Shang Y."/>
            <person name="Huang S."/>
            <person name="Yan J."/>
        </authorList>
    </citation>
    <scope>NUCLEOTIDE SEQUENCE [LARGE SCALE GENOMIC DNA]</scope>
    <source>
        <strain evidence="1">Ta-2019</strain>
    </source>
</reference>
<feature type="non-terminal residue" evidence="1">
    <location>
        <position position="1"/>
    </location>
</feature>
<accession>A0AA38KTP1</accession>
<comment type="caution">
    <text evidence="1">The sequence shown here is derived from an EMBL/GenBank/DDBJ whole genome shotgun (WGS) entry which is preliminary data.</text>
</comment>
<evidence type="ECO:0000313" key="1">
    <source>
        <dbReference type="EMBL" id="KAH9308674.1"/>
    </source>
</evidence>
<dbReference type="Proteomes" id="UP000824469">
    <property type="component" value="Unassembled WGS sequence"/>
</dbReference>
<organism evidence="1 2">
    <name type="scientific">Taxus chinensis</name>
    <name type="common">Chinese yew</name>
    <name type="synonym">Taxus wallichiana var. chinensis</name>
    <dbReference type="NCBI Taxonomy" id="29808"/>
    <lineage>
        <taxon>Eukaryota</taxon>
        <taxon>Viridiplantae</taxon>
        <taxon>Streptophyta</taxon>
        <taxon>Embryophyta</taxon>
        <taxon>Tracheophyta</taxon>
        <taxon>Spermatophyta</taxon>
        <taxon>Pinopsida</taxon>
        <taxon>Pinidae</taxon>
        <taxon>Conifers II</taxon>
        <taxon>Cupressales</taxon>
        <taxon>Taxaceae</taxon>
        <taxon>Taxus</taxon>
    </lineage>
</organism>
<name>A0AA38KTP1_TAXCH</name>
<gene>
    <name evidence="1" type="ORF">KI387_036585</name>
</gene>
<evidence type="ECO:0008006" key="3">
    <source>
        <dbReference type="Google" id="ProtNLM"/>
    </source>
</evidence>
<sequence length="88" mass="10307">EPDDFYEFTSEDYYRLMASKKEDNILKTRKVRDAEQAAHRGNISKAVIRVQFPDNYIIEADFQPSETISTLMDLLKKVVARSDLPFYI</sequence>
<dbReference type="InterPro" id="IPR029071">
    <property type="entry name" value="Ubiquitin-like_domsf"/>
</dbReference>
<dbReference type="PANTHER" id="PTHR47557:SF2">
    <property type="entry name" value="PLANT UBX DOMAIN-CONTAINING PROTEIN 1"/>
    <property type="match status" value="1"/>
</dbReference>
<dbReference type="EMBL" id="JAHRHJ020000007">
    <property type="protein sequence ID" value="KAH9308674.1"/>
    <property type="molecule type" value="Genomic_DNA"/>
</dbReference>
<proteinExistence type="predicted"/>
<dbReference type="GO" id="GO:0032984">
    <property type="term" value="P:protein-containing complex disassembly"/>
    <property type="evidence" value="ECO:0007669"/>
    <property type="project" value="InterPro"/>
</dbReference>